<dbReference type="EMBL" id="KE344088">
    <property type="protein sequence ID" value="EXB53361.1"/>
    <property type="molecule type" value="Genomic_DNA"/>
</dbReference>
<protein>
    <submittedName>
        <fullName evidence="2">Uncharacterized protein</fullName>
    </submittedName>
</protein>
<name>W9R0D3_9ROSA</name>
<sequence>MRSNLQYKEFLAPNSEDSFVEKFLEQRVSFSFKVTPNAIGDDRKCRDNKIFVVEKAYFDASQLNEDLDSPRQIVNQINKGVSFELEQELFDGKLSQKRCYVMCKQQEFQKVKFETWDWFNINKFEDYPSEKSETTQQARETEIEVSSEINFDKKKSETTQQARETEIED</sequence>
<gene>
    <name evidence="2" type="ORF">L484_016244</name>
</gene>
<evidence type="ECO:0000313" key="3">
    <source>
        <dbReference type="Proteomes" id="UP000030645"/>
    </source>
</evidence>
<keyword evidence="3" id="KW-1185">Reference proteome</keyword>
<dbReference type="Proteomes" id="UP000030645">
    <property type="component" value="Unassembled WGS sequence"/>
</dbReference>
<proteinExistence type="predicted"/>
<evidence type="ECO:0000256" key="1">
    <source>
        <dbReference type="SAM" id="MobiDB-lite"/>
    </source>
</evidence>
<evidence type="ECO:0000313" key="2">
    <source>
        <dbReference type="EMBL" id="EXB53361.1"/>
    </source>
</evidence>
<feature type="region of interest" description="Disordered" evidence="1">
    <location>
        <begin position="129"/>
        <end position="169"/>
    </location>
</feature>
<organism evidence="2 3">
    <name type="scientific">Morus notabilis</name>
    <dbReference type="NCBI Taxonomy" id="981085"/>
    <lineage>
        <taxon>Eukaryota</taxon>
        <taxon>Viridiplantae</taxon>
        <taxon>Streptophyta</taxon>
        <taxon>Embryophyta</taxon>
        <taxon>Tracheophyta</taxon>
        <taxon>Spermatophyta</taxon>
        <taxon>Magnoliopsida</taxon>
        <taxon>eudicotyledons</taxon>
        <taxon>Gunneridae</taxon>
        <taxon>Pentapetalae</taxon>
        <taxon>rosids</taxon>
        <taxon>fabids</taxon>
        <taxon>Rosales</taxon>
        <taxon>Moraceae</taxon>
        <taxon>Moreae</taxon>
        <taxon>Morus</taxon>
    </lineage>
</organism>
<dbReference type="AlphaFoldDB" id="W9R0D3"/>
<accession>W9R0D3</accession>
<reference evidence="3" key="1">
    <citation type="submission" date="2013-01" db="EMBL/GenBank/DDBJ databases">
        <title>Draft Genome Sequence of a Mulberry Tree, Morus notabilis C.K. Schneid.</title>
        <authorList>
            <person name="He N."/>
            <person name="Zhao S."/>
        </authorList>
    </citation>
    <scope>NUCLEOTIDE SEQUENCE</scope>
</reference>